<organism evidence="2 3">
    <name type="scientific">Diploscapter pachys</name>
    <dbReference type="NCBI Taxonomy" id="2018661"/>
    <lineage>
        <taxon>Eukaryota</taxon>
        <taxon>Metazoa</taxon>
        <taxon>Ecdysozoa</taxon>
        <taxon>Nematoda</taxon>
        <taxon>Chromadorea</taxon>
        <taxon>Rhabditida</taxon>
        <taxon>Rhabditina</taxon>
        <taxon>Rhabditomorpha</taxon>
        <taxon>Rhabditoidea</taxon>
        <taxon>Rhabditidae</taxon>
        <taxon>Diploscapter</taxon>
    </lineage>
</organism>
<dbReference type="STRING" id="2018661.A0A2A2LLQ4"/>
<accession>A0A2A2LLQ4</accession>
<dbReference type="PANTHER" id="PTHR31562:SF9">
    <property type="entry name" value="GLYCOSYLTRANSFERASE FAMILY 8 PROTEIN"/>
    <property type="match status" value="1"/>
</dbReference>
<gene>
    <name evidence="2" type="ORF">WR25_10660</name>
</gene>
<dbReference type="InterPro" id="IPR004988">
    <property type="entry name" value="DUF273"/>
</dbReference>
<reference evidence="2 3" key="1">
    <citation type="journal article" date="2017" name="Curr. Biol.">
        <title>Genome architecture and evolution of a unichromosomal asexual nematode.</title>
        <authorList>
            <person name="Fradin H."/>
            <person name="Zegar C."/>
            <person name="Gutwein M."/>
            <person name="Lucas J."/>
            <person name="Kovtun M."/>
            <person name="Corcoran D."/>
            <person name="Baugh L.R."/>
            <person name="Kiontke K."/>
            <person name="Gunsalus K."/>
            <person name="Fitch D.H."/>
            <person name="Piano F."/>
        </authorList>
    </citation>
    <scope>NUCLEOTIDE SEQUENCE [LARGE SCALE GENOMIC DNA]</scope>
    <source>
        <strain evidence="2">PF1309</strain>
    </source>
</reference>
<proteinExistence type="predicted"/>
<evidence type="ECO:0000313" key="2">
    <source>
        <dbReference type="EMBL" id="PAV87154.1"/>
    </source>
</evidence>
<sequence length="385" mass="45055">MSVICNNGGFKYVVKCFICTIGLVVLYICIEVFVTDGNGPILESISSMKFYGQAEKPKIAIIVVTHRDGTGQYSLALDSIKCYCQARGYEFILIFNDRNEKCGQRDITFQHFFRRHCHVANEIANSTINYFLFIDADIGVVNPKRKIEEFIDPKFDMIYYNRFYNQEITAGSYIAKNTNWTIKYLRDYANYETKLPRGDHGKDNGGLHAYIAEVLFPKRPIEIASCWMVYNQSRNHNDLFTFEACIQTLLGIDEDISGRIKIFKKGTGWCRDSWLTNSLWNSTTDFMIHGWKNSRMINYTEKELPLTIRERDRGRWYNPYAGPLDLSKCTPGNDTWNFDPNIQTTVERIREKLDKYYAQFEMDKINRLSRLSWYFQKKTEPPKKT</sequence>
<keyword evidence="1" id="KW-1133">Transmembrane helix</keyword>
<dbReference type="EMBL" id="LIAE01006603">
    <property type="protein sequence ID" value="PAV87154.1"/>
    <property type="molecule type" value="Genomic_DNA"/>
</dbReference>
<dbReference type="PANTHER" id="PTHR31562">
    <property type="entry name" value="PROTEIN CBG18972"/>
    <property type="match status" value="1"/>
</dbReference>
<evidence type="ECO:0000313" key="3">
    <source>
        <dbReference type="Proteomes" id="UP000218231"/>
    </source>
</evidence>
<dbReference type="Gene3D" id="3.90.550.10">
    <property type="entry name" value="Spore Coat Polysaccharide Biosynthesis Protein SpsA, Chain A"/>
    <property type="match status" value="1"/>
</dbReference>
<comment type="caution">
    <text evidence="2">The sequence shown here is derived from an EMBL/GenBank/DDBJ whole genome shotgun (WGS) entry which is preliminary data.</text>
</comment>
<evidence type="ECO:0008006" key="4">
    <source>
        <dbReference type="Google" id="ProtNLM"/>
    </source>
</evidence>
<keyword evidence="3" id="KW-1185">Reference proteome</keyword>
<keyword evidence="1" id="KW-0472">Membrane</keyword>
<evidence type="ECO:0000256" key="1">
    <source>
        <dbReference type="SAM" id="Phobius"/>
    </source>
</evidence>
<feature type="transmembrane region" description="Helical" evidence="1">
    <location>
        <begin position="12"/>
        <end position="34"/>
    </location>
</feature>
<dbReference type="InterPro" id="IPR029044">
    <property type="entry name" value="Nucleotide-diphossugar_trans"/>
</dbReference>
<dbReference type="OrthoDB" id="407658at2759"/>
<name>A0A2A2LLQ4_9BILA</name>
<keyword evidence="1" id="KW-0812">Transmembrane</keyword>
<dbReference type="Proteomes" id="UP000218231">
    <property type="component" value="Unassembled WGS sequence"/>
</dbReference>
<protein>
    <recommendedName>
        <fullName evidence="4">Glycosyltransferase family 92 protein</fullName>
    </recommendedName>
</protein>
<dbReference type="AlphaFoldDB" id="A0A2A2LLQ4"/>
<dbReference type="Pfam" id="PF03314">
    <property type="entry name" value="DUF273"/>
    <property type="match status" value="1"/>
</dbReference>